<dbReference type="OrthoDB" id="2224591at2"/>
<gene>
    <name evidence="2" type="ORF">EXW74_00740</name>
</gene>
<keyword evidence="1" id="KW-1133">Transmembrane helix</keyword>
<keyword evidence="1" id="KW-0812">Transmembrane</keyword>
<protein>
    <submittedName>
        <fullName evidence="2">Uncharacterized protein</fullName>
    </submittedName>
</protein>
<organism evidence="2 3">
    <name type="scientific">Streptococcus parasuis</name>
    <dbReference type="NCBI Taxonomy" id="1501662"/>
    <lineage>
        <taxon>Bacteria</taxon>
        <taxon>Bacillati</taxon>
        <taxon>Bacillota</taxon>
        <taxon>Bacilli</taxon>
        <taxon>Lactobacillales</taxon>
        <taxon>Streptococcaceae</taxon>
        <taxon>Streptococcus</taxon>
    </lineage>
</organism>
<accession>A0A4V2HCF6</accession>
<keyword evidence="1" id="KW-0472">Membrane</keyword>
<dbReference type="RefSeq" id="WP_130554267.1">
    <property type="nucleotide sequence ID" value="NZ_CP137602.1"/>
</dbReference>
<dbReference type="EMBL" id="SHGT01000002">
    <property type="protein sequence ID" value="TAA15212.1"/>
    <property type="molecule type" value="Genomic_DNA"/>
</dbReference>
<evidence type="ECO:0000313" key="2">
    <source>
        <dbReference type="EMBL" id="TAA15212.1"/>
    </source>
</evidence>
<evidence type="ECO:0000256" key="1">
    <source>
        <dbReference type="SAM" id="Phobius"/>
    </source>
</evidence>
<comment type="caution">
    <text evidence="2">The sequence shown here is derived from an EMBL/GenBank/DDBJ whole genome shotgun (WGS) entry which is preliminary data.</text>
</comment>
<sequence length="68" mass="7792">MKKINTIPMAQFVHVSAVAYLVFVILSDVMKWQQLDHTQVTLAICLIVMTTDIFEKKSKRNRNVAGEQ</sequence>
<name>A0A4V2HCF6_9STRE</name>
<evidence type="ECO:0000313" key="3">
    <source>
        <dbReference type="Proteomes" id="UP000291525"/>
    </source>
</evidence>
<feature type="transmembrane region" description="Helical" evidence="1">
    <location>
        <begin position="12"/>
        <end position="32"/>
    </location>
</feature>
<dbReference type="Proteomes" id="UP000291525">
    <property type="component" value="Unassembled WGS sequence"/>
</dbReference>
<dbReference type="AlphaFoldDB" id="A0A4V2HCF6"/>
<reference evidence="2 3" key="1">
    <citation type="submission" date="2019-02" db="EMBL/GenBank/DDBJ databases">
        <title>First genome of the species Streptococcus parasuis.</title>
        <authorList>
            <person name="Stevens M.J.A."/>
            <person name="Stephan R."/>
        </authorList>
    </citation>
    <scope>NUCLEOTIDE SEQUENCE [LARGE SCALE GENOMIC DNA]</scope>
    <source>
        <strain evidence="2 3">4253</strain>
    </source>
</reference>
<proteinExistence type="predicted"/>